<dbReference type="EMBL" id="BART01006072">
    <property type="protein sequence ID" value="GAG57324.1"/>
    <property type="molecule type" value="Genomic_DNA"/>
</dbReference>
<accession>X0YLZ5</accession>
<comment type="caution">
    <text evidence="1">The sequence shown here is derived from an EMBL/GenBank/DDBJ whole genome shotgun (WGS) entry which is preliminary data.</text>
</comment>
<feature type="non-terminal residue" evidence="1">
    <location>
        <position position="390"/>
    </location>
</feature>
<dbReference type="AlphaFoldDB" id="X0YLZ5"/>
<gene>
    <name evidence="1" type="ORF">S01H4_13807</name>
</gene>
<organism evidence="1">
    <name type="scientific">marine sediment metagenome</name>
    <dbReference type="NCBI Taxonomy" id="412755"/>
    <lineage>
        <taxon>unclassified sequences</taxon>
        <taxon>metagenomes</taxon>
        <taxon>ecological metagenomes</taxon>
    </lineage>
</organism>
<reference evidence="1" key="1">
    <citation type="journal article" date="2014" name="Front. Microbiol.">
        <title>High frequency of phylogenetically diverse reductive dehalogenase-homologous genes in deep subseafloor sedimentary metagenomes.</title>
        <authorList>
            <person name="Kawai M."/>
            <person name="Futagami T."/>
            <person name="Toyoda A."/>
            <person name="Takaki Y."/>
            <person name="Nishi S."/>
            <person name="Hori S."/>
            <person name="Arai W."/>
            <person name="Tsubouchi T."/>
            <person name="Morono Y."/>
            <person name="Uchiyama I."/>
            <person name="Ito T."/>
            <person name="Fujiyama A."/>
            <person name="Inagaki F."/>
            <person name="Takami H."/>
        </authorList>
    </citation>
    <scope>NUCLEOTIDE SEQUENCE</scope>
    <source>
        <strain evidence="1">Expedition CK06-06</strain>
    </source>
</reference>
<name>X0YLZ5_9ZZZZ</name>
<protein>
    <submittedName>
        <fullName evidence="1">Uncharacterized protein</fullName>
    </submittedName>
</protein>
<sequence length="390" mass="44039">MEDQITGSNFMVNEYGIADSITAYISGTTSDTPEYKCVIYRYNDSKLIDITENKSVDETGWVTFSFPDPKAILVEDTEYVLTVWGNNSNAKVYYDGGGSVGCHGIATYGDPPPDPIEFLPLFLSRTYSIYCSYTPETPPCSYEGWEIVAEDGVRNYGGPREKDNRYVWETTTYTIDDTEYLYVGTSSDFDYSRTEPPFIYPFGYGGDPNIYRTDKIKPNLDEWEEVELPDDMTQKREIEYYRGFRSLIEFNNNLYVGVFVDIEVPFDRTGCRLWKYNGTTGVWTHVINRGFRKFIGSSWGFLPGNCHSIRGMEIFNNNLYVGTSSIPGIGVGRLIRATSSNPENHEDWVDVLPRSSQFPRGGFGTAISGIAVLKVFNNQLYAGCSGPFSP</sequence>
<evidence type="ECO:0000313" key="1">
    <source>
        <dbReference type="EMBL" id="GAG57324.1"/>
    </source>
</evidence>
<proteinExistence type="predicted"/>